<comment type="caution">
    <text evidence="6">The sequence shown here is derived from an EMBL/GenBank/DDBJ whole genome shotgun (WGS) entry which is preliminary data.</text>
</comment>
<keyword evidence="3 5" id="KW-1133">Transmembrane helix</keyword>
<evidence type="ECO:0000256" key="3">
    <source>
        <dbReference type="ARBA" id="ARBA00022989"/>
    </source>
</evidence>
<gene>
    <name evidence="6" type="ORF">CDAR_402421</name>
</gene>
<keyword evidence="2 5" id="KW-0812">Transmembrane</keyword>
<reference evidence="6 7" key="1">
    <citation type="submission" date="2021-06" db="EMBL/GenBank/DDBJ databases">
        <title>Caerostris darwini draft genome.</title>
        <authorList>
            <person name="Kono N."/>
            <person name="Arakawa K."/>
        </authorList>
    </citation>
    <scope>NUCLEOTIDE SEQUENCE [LARGE SCALE GENOMIC DNA]</scope>
</reference>
<dbReference type="SUPFAM" id="SSF81321">
    <property type="entry name" value="Family A G protein-coupled receptor-like"/>
    <property type="match status" value="1"/>
</dbReference>
<protein>
    <submittedName>
        <fullName evidence="6">Uncharacterized protein</fullName>
    </submittedName>
</protein>
<proteinExistence type="predicted"/>
<dbReference type="GO" id="GO:0004930">
    <property type="term" value="F:G protein-coupled receptor activity"/>
    <property type="evidence" value="ECO:0007669"/>
    <property type="project" value="InterPro"/>
</dbReference>
<dbReference type="Proteomes" id="UP001054837">
    <property type="component" value="Unassembled WGS sequence"/>
</dbReference>
<evidence type="ECO:0000256" key="5">
    <source>
        <dbReference type="SAM" id="Phobius"/>
    </source>
</evidence>
<name>A0AAV4VLM1_9ARAC</name>
<dbReference type="AlphaFoldDB" id="A0AAV4VLM1"/>
<dbReference type="Pfam" id="PF00001">
    <property type="entry name" value="7tm_1"/>
    <property type="match status" value="1"/>
</dbReference>
<sequence>MAKTFTFSKINPQILVYCHGALLSEEIFVRIVKMMIVVVVIFAVCWLPYHVYFLVALPCVLPGRPPPPPHPQRDVRAADLLDHLLAGHVQCVLQPLHILLDE</sequence>
<evidence type="ECO:0000313" key="6">
    <source>
        <dbReference type="EMBL" id="GIY70820.1"/>
    </source>
</evidence>
<organism evidence="6 7">
    <name type="scientific">Caerostris darwini</name>
    <dbReference type="NCBI Taxonomy" id="1538125"/>
    <lineage>
        <taxon>Eukaryota</taxon>
        <taxon>Metazoa</taxon>
        <taxon>Ecdysozoa</taxon>
        <taxon>Arthropoda</taxon>
        <taxon>Chelicerata</taxon>
        <taxon>Arachnida</taxon>
        <taxon>Araneae</taxon>
        <taxon>Araneomorphae</taxon>
        <taxon>Entelegynae</taxon>
        <taxon>Araneoidea</taxon>
        <taxon>Araneidae</taxon>
        <taxon>Caerostris</taxon>
    </lineage>
</organism>
<accession>A0AAV4VLM1</accession>
<evidence type="ECO:0000256" key="4">
    <source>
        <dbReference type="ARBA" id="ARBA00023136"/>
    </source>
</evidence>
<dbReference type="InterPro" id="IPR000276">
    <property type="entry name" value="GPCR_Rhodpsn"/>
</dbReference>
<feature type="transmembrane region" description="Helical" evidence="5">
    <location>
        <begin position="34"/>
        <end position="55"/>
    </location>
</feature>
<evidence type="ECO:0000256" key="1">
    <source>
        <dbReference type="ARBA" id="ARBA00004370"/>
    </source>
</evidence>
<evidence type="ECO:0000313" key="7">
    <source>
        <dbReference type="Proteomes" id="UP001054837"/>
    </source>
</evidence>
<keyword evidence="7" id="KW-1185">Reference proteome</keyword>
<evidence type="ECO:0000256" key="2">
    <source>
        <dbReference type="ARBA" id="ARBA00022692"/>
    </source>
</evidence>
<comment type="subcellular location">
    <subcellularLocation>
        <location evidence="1">Membrane</location>
    </subcellularLocation>
</comment>
<dbReference type="EMBL" id="BPLQ01013236">
    <property type="protein sequence ID" value="GIY70820.1"/>
    <property type="molecule type" value="Genomic_DNA"/>
</dbReference>
<dbReference type="Gene3D" id="1.20.1070.10">
    <property type="entry name" value="Rhodopsin 7-helix transmembrane proteins"/>
    <property type="match status" value="1"/>
</dbReference>
<dbReference type="GO" id="GO:0016020">
    <property type="term" value="C:membrane"/>
    <property type="evidence" value="ECO:0007669"/>
    <property type="project" value="UniProtKB-SubCell"/>
</dbReference>
<keyword evidence="4 5" id="KW-0472">Membrane</keyword>